<feature type="chain" id="PRO_5012290066" description="ThuA-like domain-containing protein" evidence="1">
    <location>
        <begin position="24"/>
        <end position="251"/>
    </location>
</feature>
<reference evidence="3 4" key="1">
    <citation type="journal article" name="Front. Microbiol.">
        <title>Sugar Metabolism of the First Thermophilic Planctomycete Thermogutta terrifontis: Comparative Genomic and Transcriptomic Approaches.</title>
        <authorList>
            <person name="Elcheninov A.G."/>
            <person name="Menzel P."/>
            <person name="Gudbergsdottir S.R."/>
            <person name="Slesarev A.I."/>
            <person name="Kadnikov V.V."/>
            <person name="Krogh A."/>
            <person name="Bonch-Osmolovskaya E.A."/>
            <person name="Peng X."/>
            <person name="Kublanov I.V."/>
        </authorList>
    </citation>
    <scope>NUCLEOTIDE SEQUENCE [LARGE SCALE GENOMIC DNA]</scope>
    <source>
        <strain evidence="3 4">R1</strain>
    </source>
</reference>
<feature type="domain" description="ThuA-like" evidence="2">
    <location>
        <begin position="49"/>
        <end position="246"/>
    </location>
</feature>
<protein>
    <recommendedName>
        <fullName evidence="2">ThuA-like domain-containing protein</fullName>
    </recommendedName>
</protein>
<evidence type="ECO:0000256" key="1">
    <source>
        <dbReference type="SAM" id="SignalP"/>
    </source>
</evidence>
<organism evidence="3 4">
    <name type="scientific">Thermogutta terrifontis</name>
    <dbReference type="NCBI Taxonomy" id="1331910"/>
    <lineage>
        <taxon>Bacteria</taxon>
        <taxon>Pseudomonadati</taxon>
        <taxon>Planctomycetota</taxon>
        <taxon>Planctomycetia</taxon>
        <taxon>Pirellulales</taxon>
        <taxon>Thermoguttaceae</taxon>
        <taxon>Thermogutta</taxon>
    </lineage>
</organism>
<sequence>MRQRVALLIAGLVMWGFTGNGFAEGTDGHSGKIRVLLTYGGHGFEEKPFFEMFDKMEGIEYKAIKLPDQADMLNPAAAEQFDVIVMYDMVPRITPQQQEAFVALLKKGIGVVSLHHNMGAHRDWDEFRKIIGGKFILQECVIDGQTYKPSGWAHGQDYKVIIADPEHPITRGLKDFVIHDETYKDYYTAPNVHVILKTDCPNNDPEIGWVTSYGNSRVFYLMLGHDHLAWSNPNYPILLKRGIEWAAGRLK</sequence>
<name>A0A286RI65_9BACT</name>
<dbReference type="OrthoDB" id="7171409at2"/>
<keyword evidence="4" id="KW-1185">Reference proteome</keyword>
<evidence type="ECO:0000313" key="3">
    <source>
        <dbReference type="EMBL" id="ASV75663.1"/>
    </source>
</evidence>
<dbReference type="PANTHER" id="PTHR40469:SF2">
    <property type="entry name" value="GALACTOSE-BINDING DOMAIN-LIKE SUPERFAMILY PROTEIN"/>
    <property type="match status" value="1"/>
</dbReference>
<evidence type="ECO:0000259" key="2">
    <source>
        <dbReference type="Pfam" id="PF06283"/>
    </source>
</evidence>
<dbReference type="InterPro" id="IPR029062">
    <property type="entry name" value="Class_I_gatase-like"/>
</dbReference>
<dbReference type="InterPro" id="IPR029010">
    <property type="entry name" value="ThuA-like"/>
</dbReference>
<feature type="signal peptide" evidence="1">
    <location>
        <begin position="1"/>
        <end position="23"/>
    </location>
</feature>
<dbReference type="Gene3D" id="3.40.50.880">
    <property type="match status" value="1"/>
</dbReference>
<keyword evidence="1" id="KW-0732">Signal</keyword>
<dbReference type="Proteomes" id="UP000215086">
    <property type="component" value="Chromosome"/>
</dbReference>
<dbReference type="EMBL" id="CP018477">
    <property type="protein sequence ID" value="ASV75663.1"/>
    <property type="molecule type" value="Genomic_DNA"/>
</dbReference>
<dbReference type="PANTHER" id="PTHR40469">
    <property type="entry name" value="SECRETED GLYCOSYL HYDROLASE"/>
    <property type="match status" value="1"/>
</dbReference>
<accession>A0A286RI65</accession>
<evidence type="ECO:0000313" key="4">
    <source>
        <dbReference type="Proteomes" id="UP000215086"/>
    </source>
</evidence>
<dbReference type="RefSeq" id="WP_095415657.1">
    <property type="nucleotide sequence ID" value="NZ_CP018477.1"/>
</dbReference>
<proteinExistence type="predicted"/>
<dbReference type="AlphaFoldDB" id="A0A286RI65"/>
<dbReference type="SUPFAM" id="SSF52317">
    <property type="entry name" value="Class I glutamine amidotransferase-like"/>
    <property type="match status" value="1"/>
</dbReference>
<dbReference type="Pfam" id="PF06283">
    <property type="entry name" value="ThuA"/>
    <property type="match status" value="1"/>
</dbReference>
<dbReference type="KEGG" id="ttf:THTE_3061"/>
<gene>
    <name evidence="3" type="ORF">THTE_3061</name>
</gene>